<proteinExistence type="inferred from homology"/>
<evidence type="ECO:0000256" key="2">
    <source>
        <dbReference type="ARBA" id="ARBA00006432"/>
    </source>
</evidence>
<evidence type="ECO:0000313" key="7">
    <source>
        <dbReference type="Proteomes" id="UP000708208"/>
    </source>
</evidence>
<dbReference type="InterPro" id="IPR000873">
    <property type="entry name" value="AMP-dep_synth/lig_dom"/>
</dbReference>
<dbReference type="PANTHER" id="PTHR24096">
    <property type="entry name" value="LONG-CHAIN-FATTY-ACID--COA LIGASE"/>
    <property type="match status" value="1"/>
</dbReference>
<protein>
    <recommendedName>
        <fullName evidence="5">AMP-dependent synthetase/ligase domain-containing protein</fullName>
    </recommendedName>
</protein>
<evidence type="ECO:0000259" key="5">
    <source>
        <dbReference type="Pfam" id="PF00501"/>
    </source>
</evidence>
<dbReference type="EMBL" id="CAJVCH010023290">
    <property type="protein sequence ID" value="CAG7694420.1"/>
    <property type="molecule type" value="Genomic_DNA"/>
</dbReference>
<name>A0A8J2NTN2_9HEXA</name>
<comment type="similarity">
    <text evidence="2">Belongs to the ATP-dependent AMP-binding enzyme family.</text>
</comment>
<dbReference type="Pfam" id="PF00501">
    <property type="entry name" value="AMP-binding"/>
    <property type="match status" value="1"/>
</dbReference>
<dbReference type="Proteomes" id="UP000708208">
    <property type="component" value="Unassembled WGS sequence"/>
</dbReference>
<comment type="subcellular location">
    <subcellularLocation>
        <location evidence="1">Peroxisome</location>
    </subcellularLocation>
</comment>
<dbReference type="AlphaFoldDB" id="A0A8J2NTN2"/>
<dbReference type="OrthoDB" id="10253869at2759"/>
<feature type="domain" description="AMP-dependent synthetase/ligase" evidence="5">
    <location>
        <begin position="3"/>
        <end position="49"/>
    </location>
</feature>
<organism evidence="6 7">
    <name type="scientific">Allacma fusca</name>
    <dbReference type="NCBI Taxonomy" id="39272"/>
    <lineage>
        <taxon>Eukaryota</taxon>
        <taxon>Metazoa</taxon>
        <taxon>Ecdysozoa</taxon>
        <taxon>Arthropoda</taxon>
        <taxon>Hexapoda</taxon>
        <taxon>Collembola</taxon>
        <taxon>Symphypleona</taxon>
        <taxon>Sminthuridae</taxon>
        <taxon>Allacma</taxon>
    </lineage>
</organism>
<evidence type="ECO:0000313" key="6">
    <source>
        <dbReference type="EMBL" id="CAG7694420.1"/>
    </source>
</evidence>
<dbReference type="GO" id="GO:0016405">
    <property type="term" value="F:CoA-ligase activity"/>
    <property type="evidence" value="ECO:0007669"/>
    <property type="project" value="TreeGrafter"/>
</dbReference>
<keyword evidence="4" id="KW-0576">Peroxisome</keyword>
<dbReference type="PANTHER" id="PTHR24096:SF149">
    <property type="entry name" value="AMP-BINDING DOMAIN-CONTAINING PROTEIN-RELATED"/>
    <property type="match status" value="1"/>
</dbReference>
<keyword evidence="7" id="KW-1185">Reference proteome</keyword>
<reference evidence="6" key="1">
    <citation type="submission" date="2021-06" db="EMBL/GenBank/DDBJ databases">
        <authorList>
            <person name="Hodson N. C."/>
            <person name="Mongue J. A."/>
            <person name="Jaron S. K."/>
        </authorList>
    </citation>
    <scope>NUCLEOTIDE SEQUENCE</scope>
</reference>
<evidence type="ECO:0000256" key="3">
    <source>
        <dbReference type="ARBA" id="ARBA00022598"/>
    </source>
</evidence>
<accession>A0A8J2NTN2</accession>
<keyword evidence="3" id="KW-0436">Ligase</keyword>
<sequence length="103" mass="11349">MKNTKTGSCGTPVSSTIIKVVDTETGRVLGPNEPGELLVKGPQVMKGYLNNEEATNETIDSDGWLHSGDIGYYDDSYVVNHNTTNRPYCWADTVEQTLLKRLV</sequence>
<gene>
    <name evidence="6" type="ORF">AFUS01_LOCUS3829</name>
</gene>
<comment type="caution">
    <text evidence="6">The sequence shown here is derived from an EMBL/GenBank/DDBJ whole genome shotgun (WGS) entry which is preliminary data.</text>
</comment>
<evidence type="ECO:0000256" key="4">
    <source>
        <dbReference type="ARBA" id="ARBA00023140"/>
    </source>
</evidence>
<dbReference type="GO" id="GO:0005777">
    <property type="term" value="C:peroxisome"/>
    <property type="evidence" value="ECO:0007669"/>
    <property type="project" value="UniProtKB-SubCell"/>
</dbReference>
<evidence type="ECO:0000256" key="1">
    <source>
        <dbReference type="ARBA" id="ARBA00004275"/>
    </source>
</evidence>